<proteinExistence type="predicted"/>
<keyword evidence="2" id="KW-1185">Reference proteome</keyword>
<accession>A0ABV8KU07</accession>
<protein>
    <submittedName>
        <fullName evidence="1">Type II toxin-antitoxin system VapB family antitoxin</fullName>
    </submittedName>
</protein>
<dbReference type="RefSeq" id="WP_377551116.1">
    <property type="nucleotide sequence ID" value="NZ_JBHSBN010000026.1"/>
</dbReference>
<name>A0ABV8KU07_9ACTN</name>
<evidence type="ECO:0000313" key="1">
    <source>
        <dbReference type="EMBL" id="MFC4109583.1"/>
    </source>
</evidence>
<dbReference type="InterPro" id="IPR019239">
    <property type="entry name" value="VapB_antitoxin"/>
</dbReference>
<dbReference type="Proteomes" id="UP001595868">
    <property type="component" value="Unassembled WGS sequence"/>
</dbReference>
<reference evidence="2" key="1">
    <citation type="journal article" date="2019" name="Int. J. Syst. Evol. Microbiol.">
        <title>The Global Catalogue of Microorganisms (GCM) 10K type strain sequencing project: providing services to taxonomists for standard genome sequencing and annotation.</title>
        <authorList>
            <consortium name="The Broad Institute Genomics Platform"/>
            <consortium name="The Broad Institute Genome Sequencing Center for Infectious Disease"/>
            <person name="Wu L."/>
            <person name="Ma J."/>
        </authorList>
    </citation>
    <scope>NUCLEOTIDE SEQUENCE [LARGE SCALE GENOMIC DNA]</scope>
    <source>
        <strain evidence="2">2902at01</strain>
    </source>
</reference>
<evidence type="ECO:0000313" key="2">
    <source>
        <dbReference type="Proteomes" id="UP001595868"/>
    </source>
</evidence>
<organism evidence="1 2">
    <name type="scientific">Micromonospora zhanjiangensis</name>
    <dbReference type="NCBI Taxonomy" id="1522057"/>
    <lineage>
        <taxon>Bacteria</taxon>
        <taxon>Bacillati</taxon>
        <taxon>Actinomycetota</taxon>
        <taxon>Actinomycetes</taxon>
        <taxon>Micromonosporales</taxon>
        <taxon>Micromonosporaceae</taxon>
        <taxon>Micromonospora</taxon>
    </lineage>
</organism>
<dbReference type="EMBL" id="JBHSBN010000026">
    <property type="protein sequence ID" value="MFC4109583.1"/>
    <property type="molecule type" value="Genomic_DNA"/>
</dbReference>
<comment type="caution">
    <text evidence="1">The sequence shown here is derived from an EMBL/GenBank/DDBJ whole genome shotgun (WGS) entry which is preliminary data.</text>
</comment>
<dbReference type="Pfam" id="PF09957">
    <property type="entry name" value="VapB_antitoxin"/>
    <property type="match status" value="1"/>
</dbReference>
<sequence>MTRITVDINDDWLDAAREALGTETKVATINEALRSFAVRRQAREIVAAFDEVPVEFSDTDRAWGYGGGRDLSRLVEDARKADAA</sequence>
<gene>
    <name evidence="1" type="ORF">ACFOX0_27080</name>
</gene>